<sequence length="1440" mass="166792">MKARFIYQDEKSNKFWDIETNGTDLTVQYGKVGTTGQSQTKQFASEEECKKAADKLIAEKTKKGYVALPAAEKLVIPVELYENLLAVADYLEQNYPDVKPEITPVNEDNISAMEDCVDFEMPSDYVEYWLEKGNFSFVKGDFICDVYAFTDEFEQAYNLYYTFKFFEGHYKLKFDLLEQEMDYFSQCFWVLGQVGDDQETRVYVGDPSGAVHMIHFPKGFGHTDQEGFAAVMAPIMAKRPLFSMMIVKSASPLDIETPSVDQLAEKRAAGAAQDGLREVSYNEVLTLLGVEQLFDYWEDEDNFYAEEYESERAYFEEQVFLYHEGDLHLDRELASYGFIVVRGNLNIEGELSSRYYVTGNTTVDFLKLEYFQKTLGKETVRYVATACAEDHEVLRTLPHREIHVPYFFSWFYDLDSFTFSPETVITALYNYDDLITYQTDALLLTWHEYAYVFKPELFYWIEESWHDSMEINYTAFYEAIKAGKNPFLDGVTPEGIRLVKKGAALKEENDLPGAYQLYKEAISKSPGYYPAYSAAGRLLYVQKAYAQAMELYAKGIPLTPEHVLYEFECLQKGGLSAIRMGAYDQAIEWAQLGIARKRDTHFYLRIIAEALIYMGELEEAKTYLEKSIDIEGFFSNYWLMGLIYFRQGDTEKADTYYQQAHSANDKARPYTEHQDLTYIFGEPVTVDWDTKKPVSTEKGQEYWNNFLTDTLKTYGPDLYERIGQSPSQWIYGKISKIPPAFRSKEMMYALLDHRTKGQLDVTGSIIAFFDPAFLTEETVLHAIQRTEPAEYKEIPAQFFSEKLLRLHPEGINLTVLPADQLNYALCFDAVSQNQHSYQAVPKEFQDERMNIALIAGGILGDYPYKELPSKYSSNEYIKLAIETHILAITNLRAGLVDKEIYAYAVEKYGNDPMWPFIVERYDTDAWKYGSLSSIERKGEMVRKFGIDVFDHVNAKYVGKQDYDYYKKHLGHLPAFAEKASSYGWTKNKDKVDEYDDRKEFSYDTFRKVWACFWTEDYIIKALDKDSDKEHLYSLPDKYKTQRICDIAVSRDSYDFAHVPAQFVTKEMCMDACSTSYGSALEYVPLEMRTREICDAAIARSAENIKFVPVPLRTVETCGNVIVRENNLTNYIPHAIYTAVFEWCFKARKNRFSNDYLMLHWGLGLIIDKNYTAAREKLAAVTSEIGEYHHHATYYIGWSYFLEGDVKTAKEYFTQSQEIAKSVDLYGSYRLTFPYASFELRPVHEVYPFNKDLFDEQMKEASALVQNGSYEEALTLLEKQEKLLTDSNCSEMRWWAYVWDHQRYALYEAGQEEASYTICHRIIAELGKVALWDYLEEFNIIRAALRAANNNLAYRYYLTASDLAGVKEGLNHIKTTMKTIAPIEDKSVLNMFYETQALLLYKAMGFDPAYRKDLEKVVAKIEKLKQKEEIELSDEFEKIKL</sequence>
<protein>
    <submittedName>
        <fullName evidence="3">WGR domain protein</fullName>
    </submittedName>
</protein>
<dbReference type="Gene3D" id="2.20.140.10">
    <property type="entry name" value="WGR domain"/>
    <property type="match status" value="1"/>
</dbReference>
<dbReference type="SMART" id="SM00028">
    <property type="entry name" value="TPR"/>
    <property type="match status" value="7"/>
</dbReference>
<dbReference type="Pfam" id="PF14559">
    <property type="entry name" value="TPR_19"/>
    <property type="match status" value="1"/>
</dbReference>
<dbReference type="Pfam" id="PF13181">
    <property type="entry name" value="TPR_8"/>
    <property type="match status" value="2"/>
</dbReference>
<dbReference type="InterPro" id="IPR019734">
    <property type="entry name" value="TPR_rpt"/>
</dbReference>
<feature type="repeat" description="TPR" evidence="1">
    <location>
        <begin position="634"/>
        <end position="667"/>
    </location>
</feature>
<organism evidence="3 4">
    <name type="scientific">Chitinophaga pinensis (strain ATCC 43595 / DSM 2588 / LMG 13176 / NBRC 15968 / NCIMB 11800 / UQM 2034)</name>
    <dbReference type="NCBI Taxonomy" id="485918"/>
    <lineage>
        <taxon>Bacteria</taxon>
        <taxon>Pseudomonadati</taxon>
        <taxon>Bacteroidota</taxon>
        <taxon>Chitinophagia</taxon>
        <taxon>Chitinophagales</taxon>
        <taxon>Chitinophagaceae</taxon>
        <taxon>Chitinophaga</taxon>
    </lineage>
</organism>
<proteinExistence type="predicted"/>
<feature type="domain" description="WGR" evidence="2">
    <location>
        <begin position="1"/>
        <end position="81"/>
    </location>
</feature>
<dbReference type="InterPro" id="IPR049809">
    <property type="entry name" value="YehF/YfeS-like_WGR"/>
</dbReference>
<dbReference type="Gene3D" id="1.25.40.10">
    <property type="entry name" value="Tetratricopeptide repeat domain"/>
    <property type="match status" value="1"/>
</dbReference>
<dbReference type="OrthoDB" id="6200718at2"/>
<name>A0A979G6P8_CHIPD</name>
<keyword evidence="1" id="KW-0802">TPR repeat</keyword>
<dbReference type="InterPro" id="IPR008893">
    <property type="entry name" value="WGR_domain"/>
</dbReference>
<dbReference type="InterPro" id="IPR050458">
    <property type="entry name" value="LolB"/>
</dbReference>
<evidence type="ECO:0000259" key="2">
    <source>
        <dbReference type="PROSITE" id="PS51977"/>
    </source>
</evidence>
<dbReference type="PROSITE" id="PS51977">
    <property type="entry name" value="WGR"/>
    <property type="match status" value="1"/>
</dbReference>
<evidence type="ECO:0000256" key="1">
    <source>
        <dbReference type="PROSITE-ProRule" id="PRU00339"/>
    </source>
</evidence>
<dbReference type="Proteomes" id="UP000002215">
    <property type="component" value="Chromosome"/>
</dbReference>
<dbReference type="RefSeq" id="WP_012791965.1">
    <property type="nucleotide sequence ID" value="NC_013132.1"/>
</dbReference>
<reference evidence="3 4" key="2">
    <citation type="journal article" date="2010" name="Stand. Genomic Sci.">
        <title>Complete genome sequence of Chitinophaga pinensis type strain (UQM 2034).</title>
        <authorList>
            <person name="Glavina Del Rio T."/>
            <person name="Abt B."/>
            <person name="Spring S."/>
            <person name="Lapidus A."/>
            <person name="Nolan M."/>
            <person name="Tice H."/>
            <person name="Copeland A."/>
            <person name="Cheng J.F."/>
            <person name="Chen F."/>
            <person name="Bruce D."/>
            <person name="Goodwin L."/>
            <person name="Pitluck S."/>
            <person name="Ivanova N."/>
            <person name="Mavromatis K."/>
            <person name="Mikhailova N."/>
            <person name="Pati A."/>
            <person name="Chen A."/>
            <person name="Palaniappan K."/>
            <person name="Land M."/>
            <person name="Hauser L."/>
            <person name="Chang Y.J."/>
            <person name="Jeffries C.D."/>
            <person name="Chain P."/>
            <person name="Saunders E."/>
            <person name="Detter J.C."/>
            <person name="Brettin T."/>
            <person name="Rohde M."/>
            <person name="Goker M."/>
            <person name="Bristow J."/>
            <person name="Eisen J.A."/>
            <person name="Markowitz V."/>
            <person name="Hugenholtz P."/>
            <person name="Kyrpides N.C."/>
            <person name="Klenk H.P."/>
            <person name="Lucas S."/>
        </authorList>
    </citation>
    <scope>NUCLEOTIDE SEQUENCE [LARGE SCALE GENOMIC DNA]</scope>
    <source>
        <strain evidence="4">ATCC 43595 / DSM 2588 / LMG 13176 / NBRC 15968 / NCIMB 11800 / UQM 2034</strain>
    </source>
</reference>
<dbReference type="InterPro" id="IPR011990">
    <property type="entry name" value="TPR-like_helical_dom_sf"/>
</dbReference>
<dbReference type="KEGG" id="cpi:Cpin_4350"/>
<dbReference type="PANTHER" id="PTHR30634">
    <property type="entry name" value="OUTER MEMBRANE LOLAB LIPOPROTEIN INSERTION APPARATUS"/>
    <property type="match status" value="1"/>
</dbReference>
<dbReference type="Pfam" id="PF05406">
    <property type="entry name" value="WGR"/>
    <property type="match status" value="1"/>
</dbReference>
<dbReference type="InterPro" id="IPR036930">
    <property type="entry name" value="WGR_dom_sf"/>
</dbReference>
<dbReference type="PANTHER" id="PTHR30634:SF13">
    <property type="entry name" value="PROTEIN YEHF"/>
    <property type="match status" value="1"/>
</dbReference>
<dbReference type="EMBL" id="CP001699">
    <property type="protein sequence ID" value="ACU61797.1"/>
    <property type="molecule type" value="Genomic_DNA"/>
</dbReference>
<dbReference type="PROSITE" id="PS50005">
    <property type="entry name" value="TPR"/>
    <property type="match status" value="2"/>
</dbReference>
<feature type="repeat" description="TPR" evidence="1">
    <location>
        <begin position="529"/>
        <end position="562"/>
    </location>
</feature>
<evidence type="ECO:0000313" key="3">
    <source>
        <dbReference type="EMBL" id="ACU61797.1"/>
    </source>
</evidence>
<dbReference type="CDD" id="cd07996">
    <property type="entry name" value="WGR_MMR_like"/>
    <property type="match status" value="1"/>
</dbReference>
<evidence type="ECO:0000313" key="4">
    <source>
        <dbReference type="Proteomes" id="UP000002215"/>
    </source>
</evidence>
<gene>
    <name evidence="3" type="ordered locus">Cpin_4350</name>
</gene>
<dbReference type="SUPFAM" id="SSF48452">
    <property type="entry name" value="TPR-like"/>
    <property type="match status" value="2"/>
</dbReference>
<reference evidence="4" key="1">
    <citation type="submission" date="2009-08" db="EMBL/GenBank/DDBJ databases">
        <title>The complete genome of Chitinophaga pinensis DSM 2588.</title>
        <authorList>
            <consortium name="US DOE Joint Genome Institute (JGI-PGF)"/>
            <person name="Lucas S."/>
            <person name="Copeland A."/>
            <person name="Lapidus A."/>
            <person name="Glavina del Rio T."/>
            <person name="Dalin E."/>
            <person name="Tice H."/>
            <person name="Bruce D."/>
            <person name="Goodwin L."/>
            <person name="Pitluck S."/>
            <person name="Kyrpides N."/>
            <person name="Mavromatis K."/>
            <person name="Ivanova N."/>
            <person name="Mikhailova N."/>
            <person name="Sims D."/>
            <person name="Meinche L."/>
            <person name="Brettin T."/>
            <person name="Detter J.C."/>
            <person name="Han C."/>
            <person name="Larimer F."/>
            <person name="Land M."/>
            <person name="Hauser L."/>
            <person name="Markowitz V."/>
            <person name="Cheng J.-F."/>
            <person name="Hugenholtz P."/>
            <person name="Woyke T."/>
            <person name="Wu D."/>
            <person name="Spring S."/>
            <person name="Klenk H.-P."/>
            <person name="Eisen J.A."/>
        </authorList>
    </citation>
    <scope>NUCLEOTIDE SEQUENCE [LARGE SCALE GENOMIC DNA]</scope>
    <source>
        <strain evidence="4">ATCC 43595 / DSM 2588 / LMG 13176 / NBRC 15968 / NCIMB 11800 / UQM 2034</strain>
    </source>
</reference>
<accession>A0A979G6P8</accession>
<dbReference type="SMART" id="SM00773">
    <property type="entry name" value="WGR"/>
    <property type="match status" value="1"/>
</dbReference>
<dbReference type="SUPFAM" id="SSF142921">
    <property type="entry name" value="WGR domain-like"/>
    <property type="match status" value="1"/>
</dbReference>